<evidence type="ECO:0000256" key="2">
    <source>
        <dbReference type="ARBA" id="ARBA00000909"/>
    </source>
</evidence>
<comment type="catalytic activity">
    <reaction evidence="2 10">
        <text>(6R)-NADPHX = (6S)-NADPHX</text>
        <dbReference type="Rhea" id="RHEA:32227"/>
        <dbReference type="ChEBI" id="CHEBI:64076"/>
        <dbReference type="ChEBI" id="CHEBI:64077"/>
        <dbReference type="EC" id="5.1.99.6"/>
    </reaction>
</comment>
<dbReference type="InterPro" id="IPR032976">
    <property type="entry name" value="YJEFN_prot_NAXE-like"/>
</dbReference>
<dbReference type="SUPFAM" id="SSF64153">
    <property type="entry name" value="YjeF N-terminal domain-like"/>
    <property type="match status" value="1"/>
</dbReference>
<dbReference type="PROSITE" id="PS51385">
    <property type="entry name" value="YJEF_N"/>
    <property type="match status" value="1"/>
</dbReference>
<evidence type="ECO:0000256" key="7">
    <source>
        <dbReference type="ARBA" id="ARBA00022958"/>
    </source>
</evidence>
<dbReference type="NCBIfam" id="TIGR00197">
    <property type="entry name" value="yjeF_nterm"/>
    <property type="match status" value="1"/>
</dbReference>
<reference evidence="12 13" key="1">
    <citation type="journal article" date="2015" name="Genome Biol.">
        <title>Comparative genomics of Steinernema reveals deeply conserved gene regulatory networks.</title>
        <authorList>
            <person name="Dillman A.R."/>
            <person name="Macchietto M."/>
            <person name="Porter C.F."/>
            <person name="Rogers A."/>
            <person name="Williams B."/>
            <person name="Antoshechkin I."/>
            <person name="Lee M.M."/>
            <person name="Goodwin Z."/>
            <person name="Lu X."/>
            <person name="Lewis E.E."/>
            <person name="Goodrich-Blair H."/>
            <person name="Stock S.P."/>
            <person name="Adams B.J."/>
            <person name="Sternberg P.W."/>
            <person name="Mortazavi A."/>
        </authorList>
    </citation>
    <scope>NUCLEOTIDE SEQUENCE [LARGE SCALE GENOMIC DNA]</scope>
    <source>
        <strain evidence="12 13">ALL</strain>
    </source>
</reference>
<keyword evidence="9 10" id="KW-0413">Isomerase</keyword>
<dbReference type="InterPro" id="IPR004443">
    <property type="entry name" value="YjeF_N_dom"/>
</dbReference>
<evidence type="ECO:0000256" key="9">
    <source>
        <dbReference type="ARBA" id="ARBA00023235"/>
    </source>
</evidence>
<gene>
    <name evidence="12" type="ORF">L596_008971</name>
</gene>
<organism evidence="12 13">
    <name type="scientific">Steinernema carpocapsae</name>
    <name type="common">Entomopathogenic nematode</name>
    <dbReference type="NCBI Taxonomy" id="34508"/>
    <lineage>
        <taxon>Eukaryota</taxon>
        <taxon>Metazoa</taxon>
        <taxon>Ecdysozoa</taxon>
        <taxon>Nematoda</taxon>
        <taxon>Chromadorea</taxon>
        <taxon>Rhabditida</taxon>
        <taxon>Tylenchina</taxon>
        <taxon>Panagrolaimomorpha</taxon>
        <taxon>Strongyloidoidea</taxon>
        <taxon>Steinernematidae</taxon>
        <taxon>Steinernema</taxon>
    </lineage>
</organism>
<dbReference type="OrthoDB" id="10064708at2759"/>
<evidence type="ECO:0000259" key="11">
    <source>
        <dbReference type="PROSITE" id="PS51385"/>
    </source>
</evidence>
<dbReference type="GO" id="GO:0046872">
    <property type="term" value="F:metal ion binding"/>
    <property type="evidence" value="ECO:0007669"/>
    <property type="project" value="UniProtKB-KW"/>
</dbReference>
<dbReference type="GO" id="GO:0005739">
    <property type="term" value="C:mitochondrion"/>
    <property type="evidence" value="ECO:0007669"/>
    <property type="project" value="TreeGrafter"/>
</dbReference>
<keyword evidence="8 10" id="KW-0520">NAD</keyword>
<dbReference type="AlphaFoldDB" id="A0A4U5PEC4"/>
<feature type="binding site" evidence="10">
    <location>
        <begin position="150"/>
        <end position="156"/>
    </location>
    <ligand>
        <name>(6S)-NADPHX</name>
        <dbReference type="ChEBI" id="CHEBI:64076"/>
    </ligand>
</feature>
<sequence length="251" mass="27558">MRFAQTGLLLGKSALRSFSTTSKMASPSVKYLTQQEAINVDQELFNDYKFSVDQLMELAGLACAQAFASRYPKGKVLIISGPGNNGGDGLVCARHLKLFGYDAVVLYPKPSKSELMQRLVIQYSRMGVETLEQLPPTLSDFVGVVDAIFGFSFRPPIRAPFDEIIATLCRQKTPIFSIDIPSGWDVESGPPGEGDALQPDALISLTAPKLCVKHFKGKAHFLGGRFVPQEMADKYNLNLPEYEDVSGFLKL</sequence>
<dbReference type="Pfam" id="PF03853">
    <property type="entry name" value="YjeF_N"/>
    <property type="match status" value="1"/>
</dbReference>
<dbReference type="EMBL" id="AZBU02000002">
    <property type="protein sequence ID" value="TKR94716.1"/>
    <property type="molecule type" value="Genomic_DNA"/>
</dbReference>
<dbReference type="Gene3D" id="3.40.50.10260">
    <property type="entry name" value="YjeF N-terminal domain"/>
    <property type="match status" value="1"/>
</dbReference>
<comment type="caution">
    <text evidence="10">Lacks conserved residue(s) required for the propagation of feature annotation.</text>
</comment>
<keyword evidence="6" id="KW-0521">NADP</keyword>
<keyword evidence="7 10" id="KW-0630">Potassium</keyword>
<feature type="binding site" evidence="10">
    <location>
        <position position="182"/>
    </location>
    <ligand>
        <name>K(+)</name>
        <dbReference type="ChEBI" id="CHEBI:29103"/>
    </ligand>
</feature>
<dbReference type="GO" id="GO:0052856">
    <property type="term" value="F:NAD(P)HX epimerase activity"/>
    <property type="evidence" value="ECO:0007669"/>
    <property type="project" value="UniProtKB-UniRule"/>
</dbReference>
<dbReference type="PANTHER" id="PTHR13232:SF10">
    <property type="entry name" value="NAD(P)H-HYDRATE EPIMERASE"/>
    <property type="match status" value="1"/>
</dbReference>
<protein>
    <recommendedName>
        <fullName evidence="3 10">NAD(P)H-hydrate epimerase</fullName>
        <ecNumber evidence="3 10">5.1.99.6</ecNumber>
    </recommendedName>
    <alternativeName>
        <fullName evidence="10">NAD(P)HX epimerase</fullName>
    </alternativeName>
</protein>
<comment type="catalytic activity">
    <reaction evidence="1 10">
        <text>(6R)-NADHX = (6S)-NADHX</text>
        <dbReference type="Rhea" id="RHEA:32215"/>
        <dbReference type="ChEBI" id="CHEBI:64074"/>
        <dbReference type="ChEBI" id="CHEBI:64075"/>
        <dbReference type="EC" id="5.1.99.6"/>
    </reaction>
</comment>
<comment type="cofactor">
    <cofactor evidence="10">
        <name>K(+)</name>
        <dbReference type="ChEBI" id="CHEBI:29103"/>
    </cofactor>
    <text evidence="10">Binds 1 potassium ion per subunit.</text>
</comment>
<feature type="binding site" evidence="10">
    <location>
        <begin position="84"/>
        <end position="88"/>
    </location>
    <ligand>
        <name>(6S)-NADPHX</name>
        <dbReference type="ChEBI" id="CHEBI:64076"/>
    </ligand>
</feature>
<dbReference type="GO" id="GO:0000166">
    <property type="term" value="F:nucleotide binding"/>
    <property type="evidence" value="ECO:0007669"/>
    <property type="project" value="UniProtKB-KW"/>
</dbReference>
<evidence type="ECO:0000256" key="8">
    <source>
        <dbReference type="ARBA" id="ARBA00023027"/>
    </source>
</evidence>
<feature type="binding site" evidence="10">
    <location>
        <position position="179"/>
    </location>
    <ligand>
        <name>(6S)-NADPHX</name>
        <dbReference type="ChEBI" id="CHEBI:64076"/>
    </ligand>
</feature>
<dbReference type="InterPro" id="IPR036652">
    <property type="entry name" value="YjeF_N_dom_sf"/>
</dbReference>
<evidence type="ECO:0000256" key="1">
    <source>
        <dbReference type="ARBA" id="ARBA00000013"/>
    </source>
</evidence>
<comment type="caution">
    <text evidence="12">The sequence shown here is derived from an EMBL/GenBank/DDBJ whole genome shotgun (WGS) entry which is preliminary data.</text>
</comment>
<feature type="binding site" evidence="10">
    <location>
        <position position="85"/>
    </location>
    <ligand>
        <name>K(+)</name>
        <dbReference type="ChEBI" id="CHEBI:29103"/>
    </ligand>
</feature>
<evidence type="ECO:0000313" key="13">
    <source>
        <dbReference type="Proteomes" id="UP000298663"/>
    </source>
</evidence>
<accession>A0A4U5PEC4</accession>
<reference evidence="12 13" key="2">
    <citation type="journal article" date="2019" name="G3 (Bethesda)">
        <title>Hybrid Assembly of the Genome of the Entomopathogenic Nematode Steinernema carpocapsae Identifies the X-Chromosome.</title>
        <authorList>
            <person name="Serra L."/>
            <person name="Macchietto M."/>
            <person name="Macias-Munoz A."/>
            <person name="McGill C.J."/>
            <person name="Rodriguez I.M."/>
            <person name="Rodriguez B."/>
            <person name="Murad R."/>
            <person name="Mortazavi A."/>
        </authorList>
    </citation>
    <scope>NUCLEOTIDE SEQUENCE [LARGE SCALE GENOMIC DNA]</scope>
    <source>
        <strain evidence="12 13">ALL</strain>
    </source>
</reference>
<dbReference type="HAMAP" id="MF_01966">
    <property type="entry name" value="NADHX_epimerase"/>
    <property type="match status" value="1"/>
</dbReference>
<comment type="function">
    <text evidence="10">Catalyzes the epimerization of the S- and R-forms of NAD(P)HX, a damaged form of NAD(P)H that is a result of enzymatic or heat-dependent hydration. This is a prerequisite for the S-specific NAD(P)H-hydrate dehydratase to allow the repair of both epimers of NAD(P)HX.</text>
</comment>
<dbReference type="EC" id="5.1.99.6" evidence="3 10"/>
<dbReference type="Proteomes" id="UP000298663">
    <property type="component" value="Unassembled WGS sequence"/>
</dbReference>
<keyword evidence="13" id="KW-1185">Reference proteome</keyword>
<comment type="similarity">
    <text evidence="10">Belongs to the NnrE/AIBP family.</text>
</comment>
<keyword evidence="5 10" id="KW-0547">Nucleotide-binding</keyword>
<feature type="binding site" evidence="10">
    <location>
        <position position="146"/>
    </location>
    <ligand>
        <name>K(+)</name>
        <dbReference type="ChEBI" id="CHEBI:29103"/>
    </ligand>
</feature>
<feature type="domain" description="YjeF N-terminal" evidence="11">
    <location>
        <begin position="37"/>
        <end position="239"/>
    </location>
</feature>
<dbReference type="PANTHER" id="PTHR13232">
    <property type="entry name" value="NAD(P)H-HYDRATE EPIMERASE"/>
    <property type="match status" value="1"/>
</dbReference>
<evidence type="ECO:0000313" key="12">
    <source>
        <dbReference type="EMBL" id="TKR94716.1"/>
    </source>
</evidence>
<evidence type="ECO:0000256" key="3">
    <source>
        <dbReference type="ARBA" id="ARBA00012228"/>
    </source>
</evidence>
<keyword evidence="4 10" id="KW-0479">Metal-binding</keyword>
<evidence type="ECO:0000256" key="5">
    <source>
        <dbReference type="ARBA" id="ARBA00022741"/>
    </source>
</evidence>
<proteinExistence type="inferred from homology"/>
<evidence type="ECO:0000256" key="10">
    <source>
        <dbReference type="HAMAP-Rule" id="MF_03159"/>
    </source>
</evidence>
<evidence type="ECO:0000256" key="4">
    <source>
        <dbReference type="ARBA" id="ARBA00022723"/>
    </source>
</evidence>
<evidence type="ECO:0000256" key="6">
    <source>
        <dbReference type="ARBA" id="ARBA00022857"/>
    </source>
</evidence>
<dbReference type="STRING" id="34508.A0A4U5PEC4"/>
<name>A0A4U5PEC4_STECR</name>